<evidence type="ECO:0000259" key="7">
    <source>
        <dbReference type="Pfam" id="PF17777"/>
    </source>
</evidence>
<dbReference type="InterPro" id="IPR033867">
    <property type="entry name" value="Mrt4"/>
</dbReference>
<sequence length="221" mass="25614">MPKSKRQKIVSLTKTESKGRADKEALFEQIRSCADEFNNIFVFSVENMRNYYLKDIRNEWKTSRFFFGKNKVMAKALGNTEEEEYKEKLHHIADALIGDVGLLFTNKTVEEVKKFFEEYKQQDYPRSGYVATEEVIIPSGPVKRGVEDSFPHNMEPQLRGLGMPTMLKNGIVTLPVDYTICKVGDTLTPHQAQLLKLFYIQMAEFQVQLKCAWTNGEYEEF</sequence>
<feature type="domain" description="Large ribosomal subunit protein uL10-like insertion" evidence="7">
    <location>
        <begin position="126"/>
        <end position="200"/>
    </location>
</feature>
<evidence type="ECO:0000256" key="6">
    <source>
        <dbReference type="RuleBase" id="RU364039"/>
    </source>
</evidence>
<comment type="subunit">
    <text evidence="3 6">Associates with the pre-60S ribosomal particle.</text>
</comment>
<dbReference type="InterPro" id="IPR001790">
    <property type="entry name" value="Ribosomal_uL10"/>
</dbReference>
<evidence type="ECO:0000313" key="9">
    <source>
        <dbReference type="Proteomes" id="UP001479436"/>
    </source>
</evidence>
<dbReference type="InterPro" id="IPR043164">
    <property type="entry name" value="Ribosomal_uL10-like_insert_sf"/>
</dbReference>
<dbReference type="Proteomes" id="UP001479436">
    <property type="component" value="Unassembled WGS sequence"/>
</dbReference>
<dbReference type="EMBL" id="JASJQH010000773">
    <property type="protein sequence ID" value="KAK9762952.1"/>
    <property type="molecule type" value="Genomic_DNA"/>
</dbReference>
<accession>A0ABR2WN58</accession>
<dbReference type="SUPFAM" id="SSF160369">
    <property type="entry name" value="Ribosomal protein L10-like"/>
    <property type="match status" value="1"/>
</dbReference>
<dbReference type="InterPro" id="IPR043141">
    <property type="entry name" value="Ribosomal_uL10-like_sf"/>
</dbReference>
<protein>
    <recommendedName>
        <fullName evidence="6">Ribosome assembly factor mrt4</fullName>
    </recommendedName>
</protein>
<dbReference type="PANTHER" id="PTHR45841">
    <property type="entry name" value="MRNA TURNOVER PROTEIN 4 MRTO4"/>
    <property type="match status" value="1"/>
</dbReference>
<evidence type="ECO:0000256" key="4">
    <source>
        <dbReference type="ARBA" id="ARBA00022490"/>
    </source>
</evidence>
<reference evidence="8 9" key="1">
    <citation type="submission" date="2023-04" db="EMBL/GenBank/DDBJ databases">
        <title>Genome of Basidiobolus ranarum AG-B5.</title>
        <authorList>
            <person name="Stajich J.E."/>
            <person name="Carter-House D."/>
            <person name="Gryganskyi A."/>
        </authorList>
    </citation>
    <scope>NUCLEOTIDE SEQUENCE [LARGE SCALE GENOMIC DNA]</scope>
    <source>
        <strain evidence="8 9">AG-B5</strain>
    </source>
</reference>
<organism evidence="8 9">
    <name type="scientific">Basidiobolus ranarum</name>
    <dbReference type="NCBI Taxonomy" id="34480"/>
    <lineage>
        <taxon>Eukaryota</taxon>
        <taxon>Fungi</taxon>
        <taxon>Fungi incertae sedis</taxon>
        <taxon>Zoopagomycota</taxon>
        <taxon>Entomophthoromycotina</taxon>
        <taxon>Basidiobolomycetes</taxon>
        <taxon>Basidiobolales</taxon>
        <taxon>Basidiobolaceae</taxon>
        <taxon>Basidiobolus</taxon>
    </lineage>
</organism>
<gene>
    <name evidence="8" type="primary">MRT4_2</name>
    <name evidence="8" type="ORF">K7432_010797</name>
</gene>
<comment type="similarity">
    <text evidence="2 6">Belongs to the universal ribosomal protein uL10 family.</text>
</comment>
<comment type="function">
    <text evidence="1 6">Component of the ribosome assembly machinery. Nuclear paralog of the ribosomal protein P0, it binds pre-60S subunits at an early stage of assembly in the nucleolus, and is replaced by P0 in cytoplasmic pre-60S subunits and mature 80S ribosomes.</text>
</comment>
<keyword evidence="6" id="KW-0690">Ribosome biogenesis</keyword>
<dbReference type="InterPro" id="IPR040637">
    <property type="entry name" value="Ribosomal_uL10-like_insert"/>
</dbReference>
<evidence type="ECO:0000256" key="1">
    <source>
        <dbReference type="ARBA" id="ARBA00004046"/>
    </source>
</evidence>
<dbReference type="Gene3D" id="3.30.70.1730">
    <property type="match status" value="1"/>
</dbReference>
<name>A0ABR2WN58_9FUNG</name>
<dbReference type="InterPro" id="IPR051742">
    <property type="entry name" value="Ribosome_Assembly_uL10"/>
</dbReference>
<comment type="caution">
    <text evidence="8">The sequence shown here is derived from an EMBL/GenBank/DDBJ whole genome shotgun (WGS) entry which is preliminary data.</text>
</comment>
<dbReference type="Pfam" id="PF17777">
    <property type="entry name" value="RL10P_insert"/>
    <property type="match status" value="1"/>
</dbReference>
<keyword evidence="4 6" id="KW-0963">Cytoplasm</keyword>
<evidence type="ECO:0000256" key="3">
    <source>
        <dbReference type="ARBA" id="ARBA00011117"/>
    </source>
</evidence>
<dbReference type="Pfam" id="PF00466">
    <property type="entry name" value="Ribosomal_L10"/>
    <property type="match status" value="1"/>
</dbReference>
<evidence type="ECO:0000313" key="8">
    <source>
        <dbReference type="EMBL" id="KAK9762952.1"/>
    </source>
</evidence>
<proteinExistence type="inferred from homology"/>
<keyword evidence="9" id="KW-1185">Reference proteome</keyword>
<dbReference type="Gene3D" id="3.90.105.20">
    <property type="match status" value="1"/>
</dbReference>
<dbReference type="PANTHER" id="PTHR45841:SF1">
    <property type="entry name" value="MRNA TURNOVER PROTEIN 4 HOMOLOG"/>
    <property type="match status" value="1"/>
</dbReference>
<evidence type="ECO:0000256" key="2">
    <source>
        <dbReference type="ARBA" id="ARBA00008889"/>
    </source>
</evidence>
<evidence type="ECO:0000256" key="5">
    <source>
        <dbReference type="ARBA" id="ARBA00023242"/>
    </source>
</evidence>
<comment type="subcellular location">
    <subcellularLocation>
        <location evidence="6">Cytoplasm</location>
    </subcellularLocation>
    <subcellularLocation>
        <location evidence="6">Nucleus</location>
        <location evidence="6">Nucleolus</location>
    </subcellularLocation>
</comment>
<dbReference type="CDD" id="cd05796">
    <property type="entry name" value="Ribosomal_P0_like"/>
    <property type="match status" value="1"/>
</dbReference>
<keyword evidence="5 6" id="KW-0539">Nucleus</keyword>